<name>A0AAE0YK88_9GAST</name>
<accession>A0AAE0YK88</accession>
<proteinExistence type="predicted"/>
<reference evidence="1" key="1">
    <citation type="journal article" date="2023" name="G3 (Bethesda)">
        <title>A reference genome for the long-term kleptoplast-retaining sea slug Elysia crispata morphotype clarki.</title>
        <authorList>
            <person name="Eastman K.E."/>
            <person name="Pendleton A.L."/>
            <person name="Shaikh M.A."/>
            <person name="Suttiyut T."/>
            <person name="Ogas R."/>
            <person name="Tomko P."/>
            <person name="Gavelis G."/>
            <person name="Widhalm J.R."/>
            <person name="Wisecaver J.H."/>
        </authorList>
    </citation>
    <scope>NUCLEOTIDE SEQUENCE</scope>
    <source>
        <strain evidence="1">ECLA1</strain>
    </source>
</reference>
<gene>
    <name evidence="1" type="ORF">RRG08_039472</name>
</gene>
<protein>
    <submittedName>
        <fullName evidence="1">Uncharacterized protein</fullName>
    </submittedName>
</protein>
<dbReference type="EMBL" id="JAWDGP010006036">
    <property type="protein sequence ID" value="KAK3748219.1"/>
    <property type="molecule type" value="Genomic_DNA"/>
</dbReference>
<comment type="caution">
    <text evidence="1">The sequence shown here is derived from an EMBL/GenBank/DDBJ whole genome shotgun (WGS) entry which is preliminary data.</text>
</comment>
<dbReference type="AlphaFoldDB" id="A0AAE0YK88"/>
<evidence type="ECO:0000313" key="2">
    <source>
        <dbReference type="Proteomes" id="UP001283361"/>
    </source>
</evidence>
<organism evidence="1 2">
    <name type="scientific">Elysia crispata</name>
    <name type="common">lettuce slug</name>
    <dbReference type="NCBI Taxonomy" id="231223"/>
    <lineage>
        <taxon>Eukaryota</taxon>
        <taxon>Metazoa</taxon>
        <taxon>Spiralia</taxon>
        <taxon>Lophotrochozoa</taxon>
        <taxon>Mollusca</taxon>
        <taxon>Gastropoda</taxon>
        <taxon>Heterobranchia</taxon>
        <taxon>Euthyneura</taxon>
        <taxon>Panpulmonata</taxon>
        <taxon>Sacoglossa</taxon>
        <taxon>Placobranchoidea</taxon>
        <taxon>Plakobranchidae</taxon>
        <taxon>Elysia</taxon>
    </lineage>
</organism>
<dbReference type="Proteomes" id="UP001283361">
    <property type="component" value="Unassembled WGS sequence"/>
</dbReference>
<sequence length="68" mass="8148">MCGMGESKRAVLKGLEQGGSTLQHLWVTFMSRDEKSFTWLGWEEKWRGEWEIRLKMEARWRKDICKTV</sequence>
<keyword evidence="2" id="KW-1185">Reference proteome</keyword>
<evidence type="ECO:0000313" key="1">
    <source>
        <dbReference type="EMBL" id="KAK3748219.1"/>
    </source>
</evidence>